<dbReference type="AlphaFoldDB" id="A0A7W8XSA1"/>
<evidence type="ECO:0008006" key="3">
    <source>
        <dbReference type="Google" id="ProtNLM"/>
    </source>
</evidence>
<gene>
    <name evidence="1" type="ORF">GGD50_003272</name>
</gene>
<comment type="caution">
    <text evidence="1">The sequence shown here is derived from an EMBL/GenBank/DDBJ whole genome shotgun (WGS) entry which is preliminary data.</text>
</comment>
<keyword evidence="2" id="KW-1185">Reference proteome</keyword>
<accession>A0A7W8XSA1</accession>
<dbReference type="EMBL" id="JACHBI010000006">
    <property type="protein sequence ID" value="MBB5574643.1"/>
    <property type="molecule type" value="Genomic_DNA"/>
</dbReference>
<proteinExistence type="predicted"/>
<evidence type="ECO:0000313" key="1">
    <source>
        <dbReference type="EMBL" id="MBB5574643.1"/>
    </source>
</evidence>
<protein>
    <recommendedName>
        <fullName evidence="3">Lipocalin-like domain-containing protein</fullName>
    </recommendedName>
</protein>
<organism evidence="1 2">
    <name type="scientific">Rhizobium paranaense</name>
    <dbReference type="NCBI Taxonomy" id="1650438"/>
    <lineage>
        <taxon>Bacteria</taxon>
        <taxon>Pseudomonadati</taxon>
        <taxon>Pseudomonadota</taxon>
        <taxon>Alphaproteobacteria</taxon>
        <taxon>Hyphomicrobiales</taxon>
        <taxon>Rhizobiaceae</taxon>
        <taxon>Rhizobium/Agrobacterium group</taxon>
        <taxon>Rhizobium</taxon>
    </lineage>
</organism>
<evidence type="ECO:0000313" key="2">
    <source>
        <dbReference type="Proteomes" id="UP000549882"/>
    </source>
</evidence>
<name>A0A7W8XSA1_9HYPH</name>
<dbReference type="Proteomes" id="UP000549882">
    <property type="component" value="Unassembled WGS sequence"/>
</dbReference>
<sequence length="132" mass="14519">MKTVTGAHAQATADAEILARFEGAWHLAAIEQPDANGAIRAADVEGLLVFTSDGHMAVQVRNLDYSSGGYEASFGTISLDVPNGIFVYRVEGALVREFVVHDFPRAYSFMDDQLILTSPQDDEKWRVVWCRG</sequence>
<dbReference type="RefSeq" id="WP_183938338.1">
    <property type="nucleotide sequence ID" value="NZ_JACHBI010000006.1"/>
</dbReference>
<reference evidence="1 2" key="1">
    <citation type="submission" date="2020-08" db="EMBL/GenBank/DDBJ databases">
        <title>Genomic Encyclopedia of Type Strains, Phase IV (KMG-V): Genome sequencing to study the core and pangenomes of soil and plant-associated prokaryotes.</title>
        <authorList>
            <person name="Whitman W."/>
        </authorList>
    </citation>
    <scope>NUCLEOTIDE SEQUENCE [LARGE SCALE GENOMIC DNA]</scope>
    <source>
        <strain evidence="1 2">SEMIA 4064</strain>
    </source>
</reference>